<dbReference type="CDD" id="cd16262">
    <property type="entry name" value="EFG_III"/>
    <property type="match status" value="1"/>
</dbReference>
<reference evidence="7" key="1">
    <citation type="submission" date="2012-09" db="EMBL/GenBank/DDBJ databases">
        <authorList>
            <person name="Weinstock G."/>
            <person name="Sodergren E."/>
            <person name="Clifton S."/>
            <person name="Fulton L."/>
            <person name="Fulton B."/>
            <person name="Courtney L."/>
            <person name="Fronick C."/>
            <person name="Harrison M."/>
            <person name="Strong C."/>
            <person name="Farmer C."/>
            <person name="Delehaunty K."/>
            <person name="Markovic C."/>
            <person name="Hall O."/>
            <person name="Minx P."/>
            <person name="Tomlinson C."/>
            <person name="Mitreva M."/>
            <person name="Nelson J."/>
            <person name="Hou S."/>
            <person name="Wollam A."/>
            <person name="Pepin K.H."/>
            <person name="Johnson M."/>
            <person name="Bhonagiri V."/>
            <person name="Nash W.E."/>
            <person name="Suruliraj S."/>
            <person name="Warren W."/>
            <person name="Chinwalla A."/>
            <person name="Mardis E.R."/>
            <person name="Wilson R.K."/>
        </authorList>
    </citation>
    <scope>NUCLEOTIDE SEQUENCE [LARGE SCALE GENOMIC DNA]</scope>
    <source>
        <strain evidence="7">OS1</strain>
    </source>
</reference>
<comment type="similarity">
    <text evidence="1">Belongs to the TRAFAC class translation factor GTPase superfamily. Classic translation factor GTPase family. EF-G/EF-2 subfamily.</text>
</comment>
<keyword evidence="6" id="KW-0648">Protein biosynthesis</keyword>
<dbReference type="eggNOG" id="COG0480">
    <property type="taxonomic scope" value="Bacteria"/>
</dbReference>
<dbReference type="GO" id="GO:0005525">
    <property type="term" value="F:GTP binding"/>
    <property type="evidence" value="ECO:0007669"/>
    <property type="project" value="UniProtKB-UniRule"/>
</dbReference>
<dbReference type="InterPro" id="IPR009000">
    <property type="entry name" value="Transl_B-barrel_sf"/>
</dbReference>
<keyword evidence="2" id="KW-0547">Nucleotide-binding</keyword>
<dbReference type="NCBIfam" id="NF009381">
    <property type="entry name" value="PRK12740.1-5"/>
    <property type="match status" value="1"/>
</dbReference>
<dbReference type="InterPro" id="IPR047872">
    <property type="entry name" value="EFG_IV"/>
</dbReference>
<dbReference type="RefSeq" id="WP_009200479.1">
    <property type="nucleotide sequence ID" value="NZ_ACJX03000001.1"/>
</dbReference>
<dbReference type="Gene3D" id="2.40.30.10">
    <property type="entry name" value="Translation factors"/>
    <property type="match status" value="1"/>
</dbReference>
<dbReference type="Pfam" id="PF22042">
    <property type="entry name" value="EF-G_D2"/>
    <property type="match status" value="1"/>
</dbReference>
<evidence type="ECO:0000256" key="2">
    <source>
        <dbReference type="ARBA" id="ARBA00022741"/>
    </source>
</evidence>
<dbReference type="InterPro" id="IPR004540">
    <property type="entry name" value="Transl_elong_EFG/EF2"/>
</dbReference>
<dbReference type="CDD" id="cd04088">
    <property type="entry name" value="EFG_mtEFG_II"/>
    <property type="match status" value="1"/>
</dbReference>
<accession>A0A0T5X912</accession>
<dbReference type="SUPFAM" id="SSF52540">
    <property type="entry name" value="P-loop containing nucleoside triphosphate hydrolases"/>
    <property type="match status" value="1"/>
</dbReference>
<dbReference type="PROSITE" id="PS51722">
    <property type="entry name" value="G_TR_2"/>
    <property type="match status" value="1"/>
</dbReference>
<dbReference type="Pfam" id="PF03764">
    <property type="entry name" value="EFG_IV"/>
    <property type="match status" value="1"/>
</dbReference>
<keyword evidence="7" id="KW-1185">Reference proteome</keyword>
<protein>
    <recommendedName>
        <fullName evidence="4">Elongation factor G</fullName>
    </recommendedName>
</protein>
<evidence type="ECO:0000256" key="1">
    <source>
        <dbReference type="ARBA" id="ARBA00005870"/>
    </source>
</evidence>
<dbReference type="InterPro" id="IPR035647">
    <property type="entry name" value="EFG_III/V"/>
</dbReference>
<dbReference type="InterPro" id="IPR035649">
    <property type="entry name" value="EFG_V"/>
</dbReference>
<name>A0A0T5X912_9BACT</name>
<dbReference type="Gene3D" id="3.40.50.300">
    <property type="entry name" value="P-loop containing nucleotide triphosphate hydrolases"/>
    <property type="match status" value="1"/>
</dbReference>
<dbReference type="Proteomes" id="UP000005273">
    <property type="component" value="Unassembled WGS sequence"/>
</dbReference>
<dbReference type="EMBL" id="ACJX03000001">
    <property type="protein sequence ID" value="KRT34644.1"/>
    <property type="molecule type" value="Genomic_DNA"/>
</dbReference>
<dbReference type="OrthoDB" id="9804431at2"/>
<dbReference type="SUPFAM" id="SSF50447">
    <property type="entry name" value="Translation proteins"/>
    <property type="match status" value="1"/>
</dbReference>
<dbReference type="Gene3D" id="3.30.70.240">
    <property type="match status" value="1"/>
</dbReference>
<dbReference type="PRINTS" id="PR00315">
    <property type="entry name" value="ELONGATNFCT"/>
</dbReference>
<dbReference type="NCBIfam" id="TIGR00484">
    <property type="entry name" value="EF-G"/>
    <property type="match status" value="1"/>
</dbReference>
<dbReference type="CDD" id="cd01434">
    <property type="entry name" value="EFG_mtEFG1_IV"/>
    <property type="match status" value="1"/>
</dbReference>
<evidence type="ECO:0000313" key="7">
    <source>
        <dbReference type="Proteomes" id="UP000005273"/>
    </source>
</evidence>
<sequence>MGAHKPEDTRTIAVAAHGGAGKTSLVEAMLFDAEVIGRLGKVEDGNTVSDYDAEEQKRQISINTSVATFDYNGKRMFVLDTPGYADFIGDLRSGMRVADSAVIVVSGVDGVEVQTEKAFDFAEDFSVPVLFFINKVERENADFYRTLKEIQEVLTDKALPLFLPVGQETNFKGLVNVLTGKAFIYKGDGSREYEETDCPSELEEGLSSAREALVERVVEVDDELMMRYLDGEELEEQELVEALKKAVLNRIVMPVLPGSALANIGIFQLLDTITDILPSPVDMFPRKGIDAEGNEVEVKPDPNEKFSSLCFKVMVDPYVGKLSFVRVFSGTLTSDQSVFIVNKKVEERISSLRFMRGKEGKDVKEVTVGDIVAIPKLQNAGVGDTVAVKGVDFTFPAIQFPNPIYSLAVVPKSRADEDKLSNAIHRMLEEDSTLRYEKNVETGDHLLSGMGDLHLDVVLSRIKERYGVELETRLPKVPYRETIKKPSKAQGKYKKQTGGRGQYGDVWLELQPTERGSGVEFEDRIVGGVVPKQYIPAVEKGLREAAQKGVLAGYPAIDFKAVLYDGSYHEVDSSEMAFKIAASMAFKKCFMEGSPVLLEPIMNVEVVVPEEYLGDVMGDLNSRRGRIMGIESRGRFQVVKAQVPLAEMFRYAIVLRSMTSGRGSFSMEYSHYEEVPQDLAKKIIAQAQAEAEEE</sequence>
<evidence type="ECO:0000313" key="6">
    <source>
        <dbReference type="EMBL" id="KRT34644.1"/>
    </source>
</evidence>
<dbReference type="InterPro" id="IPR005225">
    <property type="entry name" value="Small_GTP-bd"/>
</dbReference>
<dbReference type="InterPro" id="IPR041095">
    <property type="entry name" value="EFG_II"/>
</dbReference>
<dbReference type="GO" id="GO:0003924">
    <property type="term" value="F:GTPase activity"/>
    <property type="evidence" value="ECO:0007669"/>
    <property type="project" value="InterPro"/>
</dbReference>
<dbReference type="Pfam" id="PF14492">
    <property type="entry name" value="EFG_III"/>
    <property type="match status" value="1"/>
</dbReference>
<dbReference type="NCBIfam" id="TIGR00231">
    <property type="entry name" value="small_GTP"/>
    <property type="match status" value="1"/>
</dbReference>
<dbReference type="AlphaFoldDB" id="A0A0T5X912"/>
<dbReference type="CDD" id="cd04170">
    <property type="entry name" value="EF-G_bact"/>
    <property type="match status" value="1"/>
</dbReference>
<dbReference type="Pfam" id="PF00679">
    <property type="entry name" value="EFG_C"/>
    <property type="match status" value="1"/>
</dbReference>
<evidence type="ECO:0000256" key="4">
    <source>
        <dbReference type="NCBIfam" id="TIGR00484"/>
    </source>
</evidence>
<dbReference type="SUPFAM" id="SSF54980">
    <property type="entry name" value="EF-G C-terminal domain-like"/>
    <property type="match status" value="2"/>
</dbReference>
<dbReference type="PANTHER" id="PTHR43261">
    <property type="entry name" value="TRANSLATION ELONGATION FACTOR G-RELATED"/>
    <property type="match status" value="1"/>
</dbReference>
<keyword evidence="3" id="KW-0342">GTP-binding</keyword>
<dbReference type="InterPro" id="IPR027417">
    <property type="entry name" value="P-loop_NTPase"/>
</dbReference>
<dbReference type="InterPro" id="IPR000640">
    <property type="entry name" value="EFG_V-like"/>
</dbReference>
<dbReference type="NCBIfam" id="NF009379">
    <property type="entry name" value="PRK12740.1-3"/>
    <property type="match status" value="1"/>
</dbReference>
<dbReference type="InterPro" id="IPR009022">
    <property type="entry name" value="EFG_III"/>
</dbReference>
<dbReference type="Gene3D" id="3.30.230.10">
    <property type="match status" value="1"/>
</dbReference>
<dbReference type="InterPro" id="IPR053905">
    <property type="entry name" value="EF-G-like_DII"/>
</dbReference>
<dbReference type="InterPro" id="IPR014721">
    <property type="entry name" value="Ribsml_uS5_D2-typ_fold_subgr"/>
</dbReference>
<gene>
    <name evidence="6" type="ORF">HMPREF1705_03880</name>
</gene>
<comment type="caution">
    <text evidence="6">The sequence shown here is derived from an EMBL/GenBank/DDBJ whole genome shotgun (WGS) entry which is preliminary data.</text>
</comment>
<dbReference type="InterPro" id="IPR005517">
    <property type="entry name" value="Transl_elong_EFG/EF2_IV"/>
</dbReference>
<dbReference type="FunFam" id="3.30.230.10:FF:000003">
    <property type="entry name" value="Elongation factor G"/>
    <property type="match status" value="1"/>
</dbReference>
<evidence type="ECO:0000256" key="3">
    <source>
        <dbReference type="ARBA" id="ARBA00023134"/>
    </source>
</evidence>
<dbReference type="InterPro" id="IPR020568">
    <property type="entry name" value="Ribosomal_Su5_D2-typ_SF"/>
</dbReference>
<dbReference type="SUPFAM" id="SSF54211">
    <property type="entry name" value="Ribosomal protein S5 domain 2-like"/>
    <property type="match status" value="1"/>
</dbReference>
<dbReference type="SMART" id="SM00838">
    <property type="entry name" value="EFG_C"/>
    <property type="match status" value="1"/>
</dbReference>
<keyword evidence="6" id="KW-0251">Elongation factor</keyword>
<dbReference type="GO" id="GO:0032790">
    <property type="term" value="P:ribosome disassembly"/>
    <property type="evidence" value="ECO:0007669"/>
    <property type="project" value="TreeGrafter"/>
</dbReference>
<organism evidence="6 7">
    <name type="scientific">Acetomicrobium hydrogeniformans ATCC BAA-1850</name>
    <dbReference type="NCBI Taxonomy" id="592015"/>
    <lineage>
        <taxon>Bacteria</taxon>
        <taxon>Thermotogati</taxon>
        <taxon>Synergistota</taxon>
        <taxon>Synergistia</taxon>
        <taxon>Synergistales</taxon>
        <taxon>Acetomicrobiaceae</taxon>
        <taxon>Acetomicrobium</taxon>
    </lineage>
</organism>
<dbReference type="NCBIfam" id="NF009891">
    <property type="entry name" value="PRK13351.1-1"/>
    <property type="match status" value="1"/>
</dbReference>
<proteinExistence type="inferred from homology"/>
<dbReference type="GO" id="GO:0003746">
    <property type="term" value="F:translation elongation factor activity"/>
    <property type="evidence" value="ECO:0007669"/>
    <property type="project" value="UniProtKB-UniRule"/>
</dbReference>
<feature type="domain" description="Tr-type G" evidence="5">
    <location>
        <begin position="7"/>
        <end position="281"/>
    </location>
</feature>
<dbReference type="FunFam" id="3.30.70.240:FF:000001">
    <property type="entry name" value="Elongation factor G"/>
    <property type="match status" value="1"/>
</dbReference>
<dbReference type="PANTHER" id="PTHR43261:SF6">
    <property type="entry name" value="ELONGATION FACTOR G-LIKE PROTEIN"/>
    <property type="match status" value="1"/>
</dbReference>
<evidence type="ECO:0000259" key="5">
    <source>
        <dbReference type="PROSITE" id="PS51722"/>
    </source>
</evidence>
<dbReference type="SMART" id="SM00889">
    <property type="entry name" value="EFG_IV"/>
    <property type="match status" value="1"/>
</dbReference>
<dbReference type="Pfam" id="PF00009">
    <property type="entry name" value="GTP_EFTU"/>
    <property type="match status" value="1"/>
</dbReference>
<dbReference type="CDD" id="cd03713">
    <property type="entry name" value="EFG_mtEFG_C"/>
    <property type="match status" value="1"/>
</dbReference>
<dbReference type="InterPro" id="IPR000795">
    <property type="entry name" value="T_Tr_GTP-bd_dom"/>
</dbReference>
<dbReference type="Gene3D" id="3.30.70.870">
    <property type="entry name" value="Elongation Factor G (Translational Gtpase), domain 3"/>
    <property type="match status" value="1"/>
</dbReference>
<dbReference type="STRING" id="592015.HMPREF1705_03880"/>